<dbReference type="AlphaFoldDB" id="A0A6J4ISV3"/>
<keyword evidence="1" id="KW-0472">Membrane</keyword>
<gene>
    <name evidence="2" type="ORF">AVDCRST_MAG10-2691</name>
</gene>
<feature type="transmembrane region" description="Helical" evidence="1">
    <location>
        <begin position="94"/>
        <end position="113"/>
    </location>
</feature>
<sequence>MGATIGLVLAGALASVVTLTDTSLGNALGAPIWMLLYPLSALIGYDLATKGGDAGDGPLLRLGGYSIAVAGAHMAMAAGLAVCVAAGIEGQSPLWYVAFALCVGATVPARIAAVRLGREFYVSPWALMAASLVILLLAWIAFFIAGSIYLERIDS</sequence>
<evidence type="ECO:0000313" key="2">
    <source>
        <dbReference type="EMBL" id="CAA9259886.1"/>
    </source>
</evidence>
<organism evidence="2">
    <name type="scientific">uncultured Acidimicrobiales bacterium</name>
    <dbReference type="NCBI Taxonomy" id="310071"/>
    <lineage>
        <taxon>Bacteria</taxon>
        <taxon>Bacillati</taxon>
        <taxon>Actinomycetota</taxon>
        <taxon>Acidimicrobiia</taxon>
        <taxon>Acidimicrobiales</taxon>
        <taxon>environmental samples</taxon>
    </lineage>
</organism>
<feature type="transmembrane region" description="Helical" evidence="1">
    <location>
        <begin position="125"/>
        <end position="150"/>
    </location>
</feature>
<keyword evidence="1" id="KW-0812">Transmembrane</keyword>
<keyword evidence="1" id="KW-1133">Transmembrane helix</keyword>
<name>A0A6J4ISV3_9ACTN</name>
<protein>
    <submittedName>
        <fullName evidence="2">Uncharacterized protein</fullName>
    </submittedName>
</protein>
<proteinExistence type="predicted"/>
<accession>A0A6J4ISV3</accession>
<evidence type="ECO:0000256" key="1">
    <source>
        <dbReference type="SAM" id="Phobius"/>
    </source>
</evidence>
<feature type="transmembrane region" description="Helical" evidence="1">
    <location>
        <begin position="60"/>
        <end position="88"/>
    </location>
</feature>
<dbReference type="EMBL" id="CADCTB010000163">
    <property type="protein sequence ID" value="CAA9259886.1"/>
    <property type="molecule type" value="Genomic_DNA"/>
</dbReference>
<reference evidence="2" key="1">
    <citation type="submission" date="2020-02" db="EMBL/GenBank/DDBJ databases">
        <authorList>
            <person name="Meier V. D."/>
        </authorList>
    </citation>
    <scope>NUCLEOTIDE SEQUENCE</scope>
    <source>
        <strain evidence="2">AVDCRST_MAG10</strain>
    </source>
</reference>